<evidence type="ECO:0000313" key="1">
    <source>
        <dbReference type="EMBL" id="ASZ74968.1"/>
    </source>
</evidence>
<name>A0A2D0ZNL5_9CAUD</name>
<protein>
    <submittedName>
        <fullName evidence="1">Uncharacterized protein</fullName>
    </submittedName>
</protein>
<sequence length="103" mass="11699">MARKMDSHADLIAQLEAKQREIKKHTAEANAIINPLKKEEEVLQARLLKSMNGSLIGTVKDKPRIEVYNSARETATRERVLLYAPEKVDLICTKGYKPKIKIV</sequence>
<dbReference type="Proteomes" id="UP000231419">
    <property type="component" value="Segment"/>
</dbReference>
<gene>
    <name evidence="1" type="ORF">SEA_TRINA_184</name>
</gene>
<accession>A0A2D0ZNL5</accession>
<proteinExistence type="predicted"/>
<organism evidence="1 2">
    <name type="scientific">Rhodococcus phage Trina</name>
    <dbReference type="NCBI Taxonomy" id="2027905"/>
    <lineage>
        <taxon>Viruses</taxon>
        <taxon>Duplodnaviria</taxon>
        <taxon>Heunggongvirae</taxon>
        <taxon>Uroviricota</taxon>
        <taxon>Caudoviricetes</taxon>
        <taxon>Trinavirus</taxon>
        <taxon>Trinavirus trina</taxon>
    </lineage>
</organism>
<evidence type="ECO:0000313" key="2">
    <source>
        <dbReference type="Proteomes" id="UP000231419"/>
    </source>
</evidence>
<reference evidence="2" key="1">
    <citation type="submission" date="2017-08" db="EMBL/GenBank/DDBJ databases">
        <authorList>
            <person name="de Groot N.N."/>
        </authorList>
    </citation>
    <scope>NUCLEOTIDE SEQUENCE [LARGE SCALE GENOMIC DNA]</scope>
</reference>
<dbReference type="EMBL" id="MF668286">
    <property type="protein sequence ID" value="ASZ74968.1"/>
    <property type="molecule type" value="Genomic_DNA"/>
</dbReference>
<keyword evidence="2" id="KW-1185">Reference proteome</keyword>